<organism evidence="2 3">
    <name type="scientific">Frateuria flava</name>
    <dbReference type="NCBI Taxonomy" id="2821489"/>
    <lineage>
        <taxon>Bacteria</taxon>
        <taxon>Pseudomonadati</taxon>
        <taxon>Pseudomonadota</taxon>
        <taxon>Gammaproteobacteria</taxon>
        <taxon>Lysobacterales</taxon>
        <taxon>Rhodanobacteraceae</taxon>
        <taxon>Frateuria</taxon>
    </lineage>
</organism>
<evidence type="ECO:0008006" key="4">
    <source>
        <dbReference type="Google" id="ProtNLM"/>
    </source>
</evidence>
<dbReference type="PANTHER" id="PTHR48098">
    <property type="entry name" value="ENTEROCHELIN ESTERASE-RELATED"/>
    <property type="match status" value="1"/>
</dbReference>
<dbReference type="Gene3D" id="3.40.50.1820">
    <property type="entry name" value="alpha/beta hydrolase"/>
    <property type="match status" value="1"/>
</dbReference>
<gene>
    <name evidence="2" type="ORF">J7I44_16220</name>
</gene>
<comment type="caution">
    <text evidence="2">The sequence shown here is derived from an EMBL/GenBank/DDBJ whole genome shotgun (WGS) entry which is preliminary data.</text>
</comment>
<dbReference type="SUPFAM" id="SSF53474">
    <property type="entry name" value="alpha/beta-Hydrolases"/>
    <property type="match status" value="1"/>
</dbReference>
<feature type="chain" id="PRO_5045088897" description="Enterochelin esterase" evidence="1">
    <location>
        <begin position="24"/>
        <end position="543"/>
    </location>
</feature>
<dbReference type="InterPro" id="IPR000801">
    <property type="entry name" value="Esterase-like"/>
</dbReference>
<sequence length="543" mass="59094">MLNPVRGALALLFTGLLATGACAREAAPVAHQFFQVTLPTSAGKPTAGRLLLFATEAKAARAAARDGKVTEVESSPFEPQGTAVAAREVERLAPGEGVLLDADDQAFPAAFSKLPPGDYLVQVVLDTQHDYNYHGRNGGDLVSPVVEVHLPSAAAPKLALTDTLPTPALWDLPERYMSDTTRKHLAQAREQVQPVDFVSPALSAFWGRPIHMRGWVVLPPGYDGSAKVTYPTVFQTHGYGGDLHTQAGTAAMIFGAMAEKQLPPMIWVVLDESSPTGTHEFADSVNNGPWGQALTTELIPALEGKYRMDGRPSGRFLTGHSSGGWATLWLQTRYPKVFGGTWSTSPDPSDFHDFTGVDLYAAHANVYHRADGTPYPLVRDKGKVLATYETFARLERVLGPYGGQMASFDWVFSPRGADGRPVPMFDRDTGAVDPAVVAYWGEHYDIARRLKAHWPDLKPDLDGKIHLVVGTADTFYLDGAAHKLKAVLDGLGAKSDFRFLPGRTHMDLYVQGKDRQGLLKQMAWEMYAVARPQSELKRVAVNP</sequence>
<evidence type="ECO:0000313" key="3">
    <source>
        <dbReference type="Proteomes" id="UP000823790"/>
    </source>
</evidence>
<dbReference type="Proteomes" id="UP000823790">
    <property type="component" value="Unassembled WGS sequence"/>
</dbReference>
<reference evidence="2 3" key="1">
    <citation type="submission" date="2021-04" db="EMBL/GenBank/DDBJ databases">
        <authorList>
            <person name="Huq M.A."/>
        </authorList>
    </citation>
    <scope>NUCLEOTIDE SEQUENCE [LARGE SCALE GENOMIC DNA]</scope>
    <source>
        <strain evidence="2 3">MAH-13</strain>
    </source>
</reference>
<protein>
    <recommendedName>
        <fullName evidence="4">Enterochelin esterase</fullName>
    </recommendedName>
</protein>
<dbReference type="RefSeq" id="WP_209623141.1">
    <property type="nucleotide sequence ID" value="NZ_JAGJRS010000034.1"/>
</dbReference>
<keyword evidence="3" id="KW-1185">Reference proteome</keyword>
<dbReference type="InterPro" id="IPR050583">
    <property type="entry name" value="Mycobacterial_A85_antigen"/>
</dbReference>
<dbReference type="EMBL" id="JAGJRS010000034">
    <property type="protein sequence ID" value="MBP1475847.1"/>
    <property type="molecule type" value="Genomic_DNA"/>
</dbReference>
<dbReference type="PROSITE" id="PS51257">
    <property type="entry name" value="PROKAR_LIPOPROTEIN"/>
    <property type="match status" value="1"/>
</dbReference>
<evidence type="ECO:0000313" key="2">
    <source>
        <dbReference type="EMBL" id="MBP1475847.1"/>
    </source>
</evidence>
<dbReference type="PANTHER" id="PTHR48098:SF3">
    <property type="entry name" value="IRON(III) ENTEROBACTIN ESTERASE"/>
    <property type="match status" value="1"/>
</dbReference>
<proteinExistence type="predicted"/>
<feature type="signal peptide" evidence="1">
    <location>
        <begin position="1"/>
        <end position="23"/>
    </location>
</feature>
<name>A0ABS4DS09_9GAMM</name>
<keyword evidence="1" id="KW-0732">Signal</keyword>
<accession>A0ABS4DS09</accession>
<evidence type="ECO:0000256" key="1">
    <source>
        <dbReference type="SAM" id="SignalP"/>
    </source>
</evidence>
<dbReference type="Pfam" id="PF00756">
    <property type="entry name" value="Esterase"/>
    <property type="match status" value="1"/>
</dbReference>
<dbReference type="InterPro" id="IPR029058">
    <property type="entry name" value="AB_hydrolase_fold"/>
</dbReference>